<dbReference type="Proteomes" id="UP001152422">
    <property type="component" value="Unassembled WGS sequence"/>
</dbReference>
<comment type="caution">
    <text evidence="2">The sequence shown here is derived from an EMBL/GenBank/DDBJ whole genome shotgun (WGS) entry which is preliminary data.</text>
</comment>
<keyword evidence="1" id="KW-1133">Transmembrane helix</keyword>
<evidence type="ECO:0000256" key="1">
    <source>
        <dbReference type="SAM" id="Phobius"/>
    </source>
</evidence>
<organism evidence="2 3">
    <name type="scientific">Staphylococcus equorum</name>
    <dbReference type="NCBI Taxonomy" id="246432"/>
    <lineage>
        <taxon>Bacteria</taxon>
        <taxon>Bacillati</taxon>
        <taxon>Bacillota</taxon>
        <taxon>Bacilli</taxon>
        <taxon>Bacillales</taxon>
        <taxon>Staphylococcaceae</taxon>
        <taxon>Staphylococcus</taxon>
    </lineage>
</organism>
<keyword evidence="1" id="KW-0472">Membrane</keyword>
<protein>
    <submittedName>
        <fullName evidence="2">Uncharacterized protein</fullName>
    </submittedName>
</protein>
<dbReference type="RefSeq" id="WP_277583106.1">
    <property type="nucleotide sequence ID" value="NZ_JAMBPY010000003.1"/>
</dbReference>
<feature type="transmembrane region" description="Helical" evidence="1">
    <location>
        <begin position="12"/>
        <end position="36"/>
    </location>
</feature>
<evidence type="ECO:0000313" key="3">
    <source>
        <dbReference type="Proteomes" id="UP001152422"/>
    </source>
</evidence>
<dbReference type="AlphaFoldDB" id="A0A9X4QY18"/>
<feature type="transmembrane region" description="Helical" evidence="1">
    <location>
        <begin position="56"/>
        <end position="75"/>
    </location>
</feature>
<evidence type="ECO:0000313" key="2">
    <source>
        <dbReference type="EMBL" id="MDG0845936.1"/>
    </source>
</evidence>
<gene>
    <name evidence="2" type="ORF">M4L89_06825</name>
</gene>
<proteinExistence type="predicted"/>
<sequence length="79" mass="8770">MIAKNIKYPYIKLLFDVVGIVSFIALLFVFGANLYIESDPNGNFNTVITISGSNAIVFNILLWVTIICALASFLLKKIK</sequence>
<keyword evidence="1" id="KW-0812">Transmembrane</keyword>
<name>A0A9X4QY18_9STAP</name>
<accession>A0A9X4QY18</accession>
<dbReference type="EMBL" id="JAMBQA010000003">
    <property type="protein sequence ID" value="MDG0845936.1"/>
    <property type="molecule type" value="Genomic_DNA"/>
</dbReference>
<keyword evidence="3" id="KW-1185">Reference proteome</keyword>
<reference evidence="2" key="1">
    <citation type="submission" date="2022-05" db="EMBL/GenBank/DDBJ databases">
        <title>Comparative genomics of Staphylococcus equorum isolates.</title>
        <authorList>
            <person name="Luelf R.H."/>
        </authorList>
    </citation>
    <scope>NUCLEOTIDE SEQUENCE</scope>
    <source>
        <strain evidence="2">TMW 2.2497</strain>
    </source>
</reference>